<organism evidence="1 2">
    <name type="scientific">Neonectria magnoliae</name>
    <dbReference type="NCBI Taxonomy" id="2732573"/>
    <lineage>
        <taxon>Eukaryota</taxon>
        <taxon>Fungi</taxon>
        <taxon>Dikarya</taxon>
        <taxon>Ascomycota</taxon>
        <taxon>Pezizomycotina</taxon>
        <taxon>Sordariomycetes</taxon>
        <taxon>Hypocreomycetidae</taxon>
        <taxon>Hypocreales</taxon>
        <taxon>Nectriaceae</taxon>
        <taxon>Neonectria</taxon>
    </lineage>
</organism>
<evidence type="ECO:0000313" key="1">
    <source>
        <dbReference type="EMBL" id="KAK7427614.1"/>
    </source>
</evidence>
<name>A0ABR1I278_9HYPO</name>
<evidence type="ECO:0000313" key="2">
    <source>
        <dbReference type="Proteomes" id="UP001498421"/>
    </source>
</evidence>
<dbReference type="Proteomes" id="UP001498421">
    <property type="component" value="Unassembled WGS sequence"/>
</dbReference>
<proteinExistence type="predicted"/>
<gene>
    <name evidence="1" type="ORF">QQZ08_005889</name>
</gene>
<keyword evidence="2" id="KW-1185">Reference proteome</keyword>
<protein>
    <submittedName>
        <fullName evidence="1">Uncharacterized protein</fullName>
    </submittedName>
</protein>
<dbReference type="EMBL" id="JAZAVK010000051">
    <property type="protein sequence ID" value="KAK7427614.1"/>
    <property type="molecule type" value="Genomic_DNA"/>
</dbReference>
<comment type="caution">
    <text evidence="1">The sequence shown here is derived from an EMBL/GenBank/DDBJ whole genome shotgun (WGS) entry which is preliminary data.</text>
</comment>
<sequence length="189" mass="20859">MPMKTGMWTFLRHIRQRGNSLSAYNPEDTTRQAELDDALKALVLKPVGDLFTVADPKVDEASFKTSRFEDLLGKREEDGFWGYACGDVIEAIAGLSDKTEAGHKLLCAGKGTHDSRDALKCLFGGCGTPSPYTELTYSWNYNWTVEFPSIAQWLVKLGDNVLTCVNCSFTISSLKFSGKIVVWSSQGSI</sequence>
<accession>A0ABR1I278</accession>
<reference evidence="1 2" key="1">
    <citation type="journal article" date="2025" name="Microbiol. Resour. Announc.">
        <title>Draft genome sequences for Neonectria magnoliae and Neonectria punicea, canker pathogens of Liriodendron tulipifera and Acer saccharum in West Virginia.</title>
        <authorList>
            <person name="Petronek H.M."/>
            <person name="Kasson M.T."/>
            <person name="Metheny A.M."/>
            <person name="Stauder C.M."/>
            <person name="Lovett B."/>
            <person name="Lynch S.C."/>
            <person name="Garnas J.R."/>
            <person name="Kasson L.R."/>
            <person name="Stajich J.E."/>
        </authorList>
    </citation>
    <scope>NUCLEOTIDE SEQUENCE [LARGE SCALE GENOMIC DNA]</scope>
    <source>
        <strain evidence="1 2">NRRL 64651</strain>
    </source>
</reference>